<dbReference type="Gene3D" id="3.30.160.150">
    <property type="entry name" value="Lipoprotein like domain"/>
    <property type="match status" value="1"/>
</dbReference>
<name>A0A2K7SW39_9VIBR</name>
<dbReference type="PANTHER" id="PTHR38098:SF1">
    <property type="entry name" value="LPS-ASSEMBLY LIPOPROTEIN LPTE"/>
    <property type="match status" value="1"/>
</dbReference>
<dbReference type="EMBL" id="MKFT01000007">
    <property type="protein sequence ID" value="OHY94041.1"/>
    <property type="molecule type" value="Genomic_DNA"/>
</dbReference>
<dbReference type="Pfam" id="PF04390">
    <property type="entry name" value="LptE"/>
    <property type="match status" value="1"/>
</dbReference>
<comment type="caution">
    <text evidence="7">The sequence shown here is derived from an EMBL/GenBank/DDBJ whole genome shotgun (WGS) entry which is preliminary data.</text>
</comment>
<comment type="subcellular location">
    <subcellularLocation>
        <location evidence="6">Cell outer membrane</location>
        <topology evidence="6">Lipid-anchor</topology>
    </subcellularLocation>
</comment>
<keyword evidence="1 6" id="KW-0732">Signal</keyword>
<dbReference type="PANTHER" id="PTHR38098">
    <property type="entry name" value="LPS-ASSEMBLY LIPOPROTEIN LPTE"/>
    <property type="match status" value="1"/>
</dbReference>
<dbReference type="Proteomes" id="UP000572072">
    <property type="component" value="Unassembled WGS sequence"/>
</dbReference>
<keyword evidence="2 6" id="KW-0472">Membrane</keyword>
<evidence type="ECO:0000313" key="10">
    <source>
        <dbReference type="Proteomes" id="UP000572072"/>
    </source>
</evidence>
<keyword evidence="9" id="KW-1185">Reference proteome</keyword>
<organism evidence="7 10">
    <name type="scientific">Vibrio rotiferianus</name>
    <dbReference type="NCBI Taxonomy" id="190895"/>
    <lineage>
        <taxon>Bacteria</taxon>
        <taxon>Pseudomonadati</taxon>
        <taxon>Pseudomonadota</taxon>
        <taxon>Gammaproteobacteria</taxon>
        <taxon>Vibrionales</taxon>
        <taxon>Vibrionaceae</taxon>
        <taxon>Vibrio</taxon>
    </lineage>
</organism>
<dbReference type="Proteomes" id="UP000180133">
    <property type="component" value="Unassembled WGS sequence"/>
</dbReference>
<dbReference type="GO" id="GO:0001530">
    <property type="term" value="F:lipopolysaccharide binding"/>
    <property type="evidence" value="ECO:0007669"/>
    <property type="project" value="TreeGrafter"/>
</dbReference>
<dbReference type="GO" id="GO:0015920">
    <property type="term" value="P:lipopolysaccharide transport"/>
    <property type="evidence" value="ECO:0007669"/>
    <property type="project" value="TreeGrafter"/>
</dbReference>
<reference evidence="7 10" key="2">
    <citation type="submission" date="2019-08" db="EMBL/GenBank/DDBJ databases">
        <title>Draft genome sequencing and comparative genomics of hatchery-associated Vibrios.</title>
        <authorList>
            <person name="Kehlet-Delgado H."/>
            <person name="Mueller R.S."/>
        </authorList>
    </citation>
    <scope>NUCLEOTIDE SEQUENCE [LARGE SCALE GENOMIC DNA]</scope>
    <source>
        <strain evidence="7 10">00-78-3</strain>
    </source>
</reference>
<evidence type="ECO:0000256" key="6">
    <source>
        <dbReference type="HAMAP-Rule" id="MF_01186"/>
    </source>
</evidence>
<keyword evidence="4 6" id="KW-0998">Cell outer membrane</keyword>
<evidence type="ECO:0000313" key="7">
    <source>
        <dbReference type="EMBL" id="NOH48610.1"/>
    </source>
</evidence>
<evidence type="ECO:0000256" key="4">
    <source>
        <dbReference type="ARBA" id="ARBA00023237"/>
    </source>
</evidence>
<keyword evidence="3 6" id="KW-0564">Palmitate</keyword>
<dbReference type="RefSeq" id="WP_010446442.1">
    <property type="nucleotide sequence ID" value="NZ_BBLC01000061.1"/>
</dbReference>
<sequence length="180" mass="20461">MRFFSLIKLPVVLVLAGLLSACGFHLRGEYSVPEELHTMSFTSYDKYSPLTRYVYAQLELNKVNLVMPSSKIPNLTLISESIGERTLSLYQNSRAAEKELTYNVVYRVTIPEVGAKTFTTTVNRNYLDNPLTALAKSVERDVIEDEMRQQAASQMMRQLGRIKAEYNSDEIVLKPEVNKS</sequence>
<keyword evidence="5 6" id="KW-0449">Lipoprotein</keyword>
<reference evidence="8 9" key="1">
    <citation type="submission" date="2016-09" db="EMBL/GenBank/DDBJ databases">
        <title>Isolation, identification and antibiotic sensitivity analysis of bacterial pathogen from juvenile Hippocampus erectus with tail-rotted disease.</title>
        <authorList>
            <person name="Yang Q."/>
        </authorList>
    </citation>
    <scope>NUCLEOTIDE SEQUENCE [LARGE SCALE GENOMIC DNA]</scope>
    <source>
        <strain evidence="8 9">HM-10</strain>
    </source>
</reference>
<dbReference type="GO" id="GO:0009279">
    <property type="term" value="C:cell outer membrane"/>
    <property type="evidence" value="ECO:0007669"/>
    <property type="project" value="UniProtKB-SubCell"/>
</dbReference>
<gene>
    <name evidence="6" type="primary">lptE</name>
    <name evidence="8" type="ORF">BI375_17345</name>
    <name evidence="7" type="ORF">F0262_11125</name>
</gene>
<proteinExistence type="inferred from homology"/>
<dbReference type="HAMAP" id="MF_01186">
    <property type="entry name" value="LPS_assembly_LptE"/>
    <property type="match status" value="1"/>
</dbReference>
<dbReference type="GO" id="GO:1990351">
    <property type="term" value="C:transporter complex"/>
    <property type="evidence" value="ECO:0007669"/>
    <property type="project" value="TreeGrafter"/>
</dbReference>
<evidence type="ECO:0000256" key="5">
    <source>
        <dbReference type="ARBA" id="ARBA00023288"/>
    </source>
</evidence>
<comment type="function">
    <text evidence="6">Together with LptD, is involved in the assembly of lipopolysaccharide (LPS) at the surface of the outer membrane. Required for the proper assembly of LptD. Binds LPS and may serve as the LPS recognition site at the outer membrane.</text>
</comment>
<evidence type="ECO:0000256" key="3">
    <source>
        <dbReference type="ARBA" id="ARBA00023139"/>
    </source>
</evidence>
<evidence type="ECO:0000313" key="8">
    <source>
        <dbReference type="EMBL" id="OHY94041.1"/>
    </source>
</evidence>
<evidence type="ECO:0000313" key="9">
    <source>
        <dbReference type="Proteomes" id="UP000180133"/>
    </source>
</evidence>
<comment type="subunit">
    <text evidence="6">Component of the lipopolysaccharide transport and assembly complex. Interacts with LptD.</text>
</comment>
<evidence type="ECO:0000256" key="1">
    <source>
        <dbReference type="ARBA" id="ARBA00022729"/>
    </source>
</evidence>
<dbReference type="PROSITE" id="PS51257">
    <property type="entry name" value="PROKAR_LIPOPROTEIN"/>
    <property type="match status" value="1"/>
</dbReference>
<comment type="similarity">
    <text evidence="6">Belongs to the LptE lipoprotein family.</text>
</comment>
<dbReference type="OrthoDB" id="5801564at2"/>
<dbReference type="GO" id="GO:0043165">
    <property type="term" value="P:Gram-negative-bacterium-type cell outer membrane assembly"/>
    <property type="evidence" value="ECO:0007669"/>
    <property type="project" value="UniProtKB-UniRule"/>
</dbReference>
<evidence type="ECO:0000256" key="2">
    <source>
        <dbReference type="ARBA" id="ARBA00023136"/>
    </source>
</evidence>
<dbReference type="EMBL" id="VTYN01000009">
    <property type="protein sequence ID" value="NOH48610.1"/>
    <property type="molecule type" value="Genomic_DNA"/>
</dbReference>
<accession>A0A2K7SW39</accession>
<dbReference type="AlphaFoldDB" id="A0A2K7SW39"/>
<protein>
    <recommendedName>
        <fullName evidence="6">LPS-assembly lipoprotein LptE</fullName>
    </recommendedName>
</protein>
<dbReference type="InterPro" id="IPR007485">
    <property type="entry name" value="LPS_assembly_LptE"/>
</dbReference>